<feature type="region of interest" description="Disordered" evidence="2">
    <location>
        <begin position="78"/>
        <end position="106"/>
    </location>
</feature>
<feature type="region of interest" description="Disordered" evidence="2">
    <location>
        <begin position="658"/>
        <end position="679"/>
    </location>
</feature>
<keyword evidence="1" id="KW-0175">Coiled coil</keyword>
<dbReference type="AlphaFoldDB" id="A0AAV3RYM4"/>
<dbReference type="Proteomes" id="UP001454036">
    <property type="component" value="Unassembled WGS sequence"/>
</dbReference>
<feature type="coiled-coil region" evidence="1">
    <location>
        <begin position="210"/>
        <end position="267"/>
    </location>
</feature>
<sequence>MDGPNKGPSPKKGFSVHKLSNSGSRGSNENYDCSAQQMQNHKKPITKHFMSPTISAASKVAVPRNKILGERNGIEAFSDTRLQKSPNFAPRNDISGHLSSPKIISSNNVVLEANDVDDKSAMDAYDPSSCDPSPRPKYLRYNPNRRHEFFLQFENEGGEESDSQNDLDEEVSSVDDEISPSVGGSDSLDSENVTSLGVVKKQDYKAEVEENGEDEVVEEFEEEAEQYEKDASHGVVNEKNYEDEVDLNDEEVQEEFEEEEAELYEEVRGWSLKGIMKFLVVLSIFVLATSFIFSMDSTVLNSEEVTVVSTKDGYNRNHEQTSKDAALYMLMEGYETYMGVVNMDFEDVKPVEDSEEGMMENGHLQVEFVDMPVEWEDERPEQYSDQLNMATSANSNHGDKETEVEWNEDQPLEDEWHTLSNQLIGSGFAESVNSINGGEMETEVKHNLDLQPLEDECRQFSDQQIEADKAESADQQIEADKAKSADPRDDGLELPGRKEQTGLPEDYGPLDKDDMVESKDMLEDATIETIAASETRLLQLKNKATGIGIIGVLLSIISGSLFFISRSKGKKASEGPNLVVSKIIPIEKLVLSEETCPVTPKVEEKKIGKLAEPCAASALDFSEQAAKEFTQISAPTVQLLGELVVREVERSLRRCDRDQKGSELIESEDSNNIQERKKKAARFQISPAITPALEFSTTDSPSCYGSFTTEAKILKKENGRDAELTTPVRRSSRIRSRTVTSS</sequence>
<keyword evidence="3" id="KW-1133">Transmembrane helix</keyword>
<dbReference type="PANTHER" id="PTHR34775">
    <property type="entry name" value="TRANSMEMBRANE PROTEIN"/>
    <property type="match status" value="1"/>
</dbReference>
<feature type="transmembrane region" description="Helical" evidence="3">
    <location>
        <begin position="544"/>
        <end position="564"/>
    </location>
</feature>
<evidence type="ECO:0000256" key="3">
    <source>
        <dbReference type="SAM" id="Phobius"/>
    </source>
</evidence>
<proteinExistence type="predicted"/>
<keyword evidence="3" id="KW-0472">Membrane</keyword>
<reference evidence="4 5" key="1">
    <citation type="submission" date="2024-01" db="EMBL/GenBank/DDBJ databases">
        <title>The complete chloroplast genome sequence of Lithospermum erythrorhizon: insights into the phylogenetic relationship among Boraginaceae species and the maternal lineages of purple gromwells.</title>
        <authorList>
            <person name="Okada T."/>
            <person name="Watanabe K."/>
        </authorList>
    </citation>
    <scope>NUCLEOTIDE SEQUENCE [LARGE SCALE GENOMIC DNA]</scope>
</reference>
<feature type="region of interest" description="Disordered" evidence="2">
    <location>
        <begin position="463"/>
        <end position="513"/>
    </location>
</feature>
<organism evidence="4 5">
    <name type="scientific">Lithospermum erythrorhizon</name>
    <name type="common">Purple gromwell</name>
    <name type="synonym">Lithospermum officinale var. erythrorhizon</name>
    <dbReference type="NCBI Taxonomy" id="34254"/>
    <lineage>
        <taxon>Eukaryota</taxon>
        <taxon>Viridiplantae</taxon>
        <taxon>Streptophyta</taxon>
        <taxon>Embryophyta</taxon>
        <taxon>Tracheophyta</taxon>
        <taxon>Spermatophyta</taxon>
        <taxon>Magnoliopsida</taxon>
        <taxon>eudicotyledons</taxon>
        <taxon>Gunneridae</taxon>
        <taxon>Pentapetalae</taxon>
        <taxon>asterids</taxon>
        <taxon>lamiids</taxon>
        <taxon>Boraginales</taxon>
        <taxon>Boraginaceae</taxon>
        <taxon>Boraginoideae</taxon>
        <taxon>Lithospermeae</taxon>
        <taxon>Lithospermum</taxon>
    </lineage>
</organism>
<accession>A0AAV3RYM4</accession>
<evidence type="ECO:0000256" key="2">
    <source>
        <dbReference type="SAM" id="MobiDB-lite"/>
    </source>
</evidence>
<dbReference type="EMBL" id="BAABME010014104">
    <property type="protein sequence ID" value="GAA0186853.1"/>
    <property type="molecule type" value="Genomic_DNA"/>
</dbReference>
<comment type="caution">
    <text evidence="4">The sequence shown here is derived from an EMBL/GenBank/DDBJ whole genome shotgun (WGS) entry which is preliminary data.</text>
</comment>
<feature type="compositionally biased region" description="Basic and acidic residues" evidence="2">
    <location>
        <begin position="466"/>
        <end position="500"/>
    </location>
</feature>
<feature type="compositionally biased region" description="Acidic residues" evidence="2">
    <location>
        <begin position="156"/>
        <end position="178"/>
    </location>
</feature>
<feature type="compositionally biased region" description="Polar residues" evidence="2">
    <location>
        <begin position="18"/>
        <end position="39"/>
    </location>
</feature>
<feature type="region of interest" description="Disordered" evidence="2">
    <location>
        <begin position="156"/>
        <end position="194"/>
    </location>
</feature>
<keyword evidence="5" id="KW-1185">Reference proteome</keyword>
<evidence type="ECO:0000313" key="5">
    <source>
        <dbReference type="Proteomes" id="UP001454036"/>
    </source>
</evidence>
<keyword evidence="3" id="KW-0812">Transmembrane</keyword>
<protein>
    <submittedName>
        <fullName evidence="4">Uncharacterized protein</fullName>
    </submittedName>
</protein>
<gene>
    <name evidence="4" type="ORF">LIER_34141</name>
</gene>
<dbReference type="PANTHER" id="PTHR34775:SF6">
    <property type="entry name" value="TRANSMEMBRANE PROTEIN"/>
    <property type="match status" value="1"/>
</dbReference>
<name>A0AAV3RYM4_LITER</name>
<feature type="region of interest" description="Disordered" evidence="2">
    <location>
        <begin position="1"/>
        <end position="40"/>
    </location>
</feature>
<evidence type="ECO:0000313" key="4">
    <source>
        <dbReference type="EMBL" id="GAA0186853.1"/>
    </source>
</evidence>
<evidence type="ECO:0000256" key="1">
    <source>
        <dbReference type="SAM" id="Coils"/>
    </source>
</evidence>
<feature type="region of interest" description="Disordered" evidence="2">
    <location>
        <begin position="120"/>
        <end position="141"/>
    </location>
</feature>
<feature type="region of interest" description="Disordered" evidence="2">
    <location>
        <begin position="718"/>
        <end position="742"/>
    </location>
</feature>